<sequence length="115" mass="13662">MMNNDEVLGIVFKISNNIEYEINKDGIVTISQKQNYRIQKFFRKLKINIPMYKKMELDKYSSTVFSQIDGNQTVKAIGEYLELKYGDECHPLYERLLIFLNHIEVNCNYIERVDV</sequence>
<protein>
    <submittedName>
        <fullName evidence="1">PqqD family peptide modification chaperone</fullName>
    </submittedName>
</protein>
<organism evidence="1 2">
    <name type="scientific">Romboutsia sedimentorum</name>
    <dbReference type="NCBI Taxonomy" id="1368474"/>
    <lineage>
        <taxon>Bacteria</taxon>
        <taxon>Bacillati</taxon>
        <taxon>Bacillota</taxon>
        <taxon>Clostridia</taxon>
        <taxon>Peptostreptococcales</taxon>
        <taxon>Peptostreptococcaceae</taxon>
        <taxon>Romboutsia</taxon>
    </lineage>
</organism>
<evidence type="ECO:0000313" key="2">
    <source>
        <dbReference type="Proteomes" id="UP001301012"/>
    </source>
</evidence>
<proteinExistence type="predicted"/>
<gene>
    <name evidence="1" type="ORF">QOZ84_11265</name>
</gene>
<comment type="caution">
    <text evidence="1">The sequence shown here is derived from an EMBL/GenBank/DDBJ whole genome shotgun (WGS) entry which is preliminary data.</text>
</comment>
<dbReference type="Proteomes" id="UP001301012">
    <property type="component" value="Unassembled WGS sequence"/>
</dbReference>
<reference evidence="1 2" key="1">
    <citation type="submission" date="2023-05" db="EMBL/GenBank/DDBJ databases">
        <title>Rombocin, a short stable natural nisin variant, displays selective antimicrobial activity against Listeria monocytogenes and employs dual mode of action to kill target bacterial strains.</title>
        <authorList>
            <person name="Wambui J."/>
            <person name="Stephan R."/>
            <person name="Kuipers O.P."/>
        </authorList>
    </citation>
    <scope>NUCLEOTIDE SEQUENCE [LARGE SCALE GENOMIC DNA]</scope>
    <source>
        <strain evidence="1 2">RC002</strain>
    </source>
</reference>
<keyword evidence="2" id="KW-1185">Reference proteome</keyword>
<name>A0ABT7EF59_9FIRM</name>
<evidence type="ECO:0000313" key="1">
    <source>
        <dbReference type="EMBL" id="MDK2564130.1"/>
    </source>
</evidence>
<accession>A0ABT7EF59</accession>
<dbReference type="EMBL" id="JASKYM010000005">
    <property type="protein sequence ID" value="MDK2564130.1"/>
    <property type="molecule type" value="Genomic_DNA"/>
</dbReference>